<comment type="cofactor">
    <cofactor evidence="10">
        <name>Mg(2+)</name>
        <dbReference type="ChEBI" id="CHEBI:18420"/>
    </cofactor>
    <text evidence="10">Binds 1 Mg(2+) ion per subunit. May bind a second metal ion at a regulatory site, or after substrate binding.</text>
</comment>
<organism evidence="12 13">
    <name type="scientific">Thermotomaculum hydrothermale</name>
    <dbReference type="NCBI Taxonomy" id="981385"/>
    <lineage>
        <taxon>Bacteria</taxon>
        <taxon>Pseudomonadati</taxon>
        <taxon>Acidobacteriota</taxon>
        <taxon>Holophagae</taxon>
        <taxon>Thermotomaculales</taxon>
        <taxon>Thermotomaculaceae</taxon>
        <taxon>Thermotomaculum</taxon>
    </lineage>
</organism>
<dbReference type="GO" id="GO:0043137">
    <property type="term" value="P:DNA replication, removal of RNA primer"/>
    <property type="evidence" value="ECO:0007669"/>
    <property type="project" value="TreeGrafter"/>
</dbReference>
<dbReference type="EC" id="3.1.26.4" evidence="4 10"/>
<dbReference type="EMBL" id="AP017470">
    <property type="protein sequence ID" value="BBB33019.1"/>
    <property type="molecule type" value="Genomic_DNA"/>
</dbReference>
<evidence type="ECO:0000256" key="2">
    <source>
        <dbReference type="ARBA" id="ARBA00005300"/>
    </source>
</evidence>
<feature type="binding site" evidence="10">
    <location>
        <position position="73"/>
    </location>
    <ligand>
        <name>Mg(2+)</name>
        <dbReference type="ChEBI" id="CHEBI:18420"/>
        <label>1</label>
    </ligand>
</feature>
<evidence type="ECO:0000256" key="10">
    <source>
        <dbReference type="HAMAP-Rule" id="MF_00042"/>
    </source>
</evidence>
<dbReference type="GO" id="GO:0003676">
    <property type="term" value="F:nucleic acid binding"/>
    <property type="evidence" value="ECO:0007669"/>
    <property type="project" value="InterPro"/>
</dbReference>
<feature type="binding site" evidence="10">
    <location>
        <position position="12"/>
    </location>
    <ligand>
        <name>Mg(2+)</name>
        <dbReference type="ChEBI" id="CHEBI:18420"/>
        <label>2</label>
    </ligand>
</feature>
<feature type="binding site" evidence="10">
    <location>
        <position position="12"/>
    </location>
    <ligand>
        <name>Mg(2+)</name>
        <dbReference type="ChEBI" id="CHEBI:18420"/>
        <label>1</label>
    </ligand>
</feature>
<dbReference type="PANTHER" id="PTHR10642">
    <property type="entry name" value="RIBONUCLEASE H1"/>
    <property type="match status" value="1"/>
</dbReference>
<keyword evidence="7 10" id="KW-0255">Endonuclease</keyword>
<comment type="catalytic activity">
    <reaction evidence="1 10">
        <text>Endonucleolytic cleavage to 5'-phosphomonoester.</text>
        <dbReference type="EC" id="3.1.26.4"/>
    </reaction>
</comment>
<reference evidence="12 13" key="1">
    <citation type="journal article" date="2012" name="Extremophiles">
        <title>Thermotomaculum hydrothermale gen. nov., sp. nov., a novel heterotrophic thermophile within the phylum Acidobacteria from a deep-sea hydrothermal vent chimney in the Southern Okinawa Trough.</title>
        <authorList>
            <person name="Izumi H."/>
            <person name="Nunoura T."/>
            <person name="Miyazaki M."/>
            <person name="Mino S."/>
            <person name="Toki T."/>
            <person name="Takai K."/>
            <person name="Sako Y."/>
            <person name="Sawabe T."/>
            <person name="Nakagawa S."/>
        </authorList>
    </citation>
    <scope>NUCLEOTIDE SEQUENCE [LARGE SCALE GENOMIC DNA]</scope>
    <source>
        <strain evidence="12 13">AC55</strain>
    </source>
</reference>
<feature type="binding site" evidence="10">
    <location>
        <position position="133"/>
    </location>
    <ligand>
        <name>Mg(2+)</name>
        <dbReference type="ChEBI" id="CHEBI:18420"/>
        <label>2</label>
    </ligand>
</feature>
<keyword evidence="6 10" id="KW-0479">Metal-binding</keyword>
<dbReference type="PANTHER" id="PTHR10642:SF26">
    <property type="entry name" value="RIBONUCLEASE H1"/>
    <property type="match status" value="1"/>
</dbReference>
<evidence type="ECO:0000256" key="3">
    <source>
        <dbReference type="ARBA" id="ARBA00011245"/>
    </source>
</evidence>
<dbReference type="NCBIfam" id="NF001236">
    <property type="entry name" value="PRK00203.1"/>
    <property type="match status" value="1"/>
</dbReference>
<dbReference type="HAMAP" id="MF_00042">
    <property type="entry name" value="RNase_H"/>
    <property type="match status" value="1"/>
</dbReference>
<dbReference type="KEGG" id="thyd:TTHT_1515"/>
<keyword evidence="5 10" id="KW-0540">Nuclease</keyword>
<dbReference type="InterPro" id="IPR022892">
    <property type="entry name" value="RNaseHI"/>
</dbReference>
<evidence type="ECO:0000256" key="8">
    <source>
        <dbReference type="ARBA" id="ARBA00022801"/>
    </source>
</evidence>
<dbReference type="SUPFAM" id="SSF53098">
    <property type="entry name" value="Ribonuclease H-like"/>
    <property type="match status" value="1"/>
</dbReference>
<dbReference type="PROSITE" id="PS50879">
    <property type="entry name" value="RNASE_H_1"/>
    <property type="match status" value="1"/>
</dbReference>
<keyword evidence="10" id="KW-0963">Cytoplasm</keyword>
<dbReference type="InterPro" id="IPR002156">
    <property type="entry name" value="RNaseH_domain"/>
</dbReference>
<dbReference type="InterPro" id="IPR012337">
    <property type="entry name" value="RNaseH-like_sf"/>
</dbReference>
<evidence type="ECO:0000256" key="4">
    <source>
        <dbReference type="ARBA" id="ARBA00012180"/>
    </source>
</evidence>
<evidence type="ECO:0000313" key="13">
    <source>
        <dbReference type="Proteomes" id="UP000595564"/>
    </source>
</evidence>
<protein>
    <recommendedName>
        <fullName evidence="4 10">Ribonuclease H</fullName>
        <shortName evidence="10">RNase H</shortName>
        <ecNumber evidence="4 10">3.1.26.4</ecNumber>
    </recommendedName>
</protein>
<dbReference type="GO" id="GO:0004523">
    <property type="term" value="F:RNA-DNA hybrid ribonuclease activity"/>
    <property type="evidence" value="ECO:0007669"/>
    <property type="project" value="UniProtKB-UniRule"/>
</dbReference>
<dbReference type="Gene3D" id="3.30.420.10">
    <property type="entry name" value="Ribonuclease H-like superfamily/Ribonuclease H"/>
    <property type="match status" value="1"/>
</dbReference>
<name>A0A7R6PFY8_9BACT</name>
<evidence type="ECO:0000256" key="5">
    <source>
        <dbReference type="ARBA" id="ARBA00022722"/>
    </source>
</evidence>
<proteinExistence type="inferred from homology"/>
<evidence type="ECO:0000256" key="1">
    <source>
        <dbReference type="ARBA" id="ARBA00000077"/>
    </source>
</evidence>
<evidence type="ECO:0000256" key="9">
    <source>
        <dbReference type="ARBA" id="ARBA00022842"/>
    </source>
</evidence>
<comment type="function">
    <text evidence="10">Endonuclease that specifically degrades the RNA of RNA-DNA hybrids.</text>
</comment>
<accession>A0A7R6PFY8</accession>
<dbReference type="InterPro" id="IPR050092">
    <property type="entry name" value="RNase_H"/>
</dbReference>
<sequence>MSLENKILIYTDGACSGNPGPGGFAAILLYKDREKIISGFEKETTNNRMELKAVIEGLKAIKNKNLPVVVYTDSIYVQKGLTEWIENWKKRGWKKVKNTDLWKELDLIVNQFKNIEFKHIKGHSGEKYNELADKIARNEIRKNQSL</sequence>
<comment type="similarity">
    <text evidence="2 10">Belongs to the RNase H family.</text>
</comment>
<dbReference type="Proteomes" id="UP000595564">
    <property type="component" value="Chromosome"/>
</dbReference>
<evidence type="ECO:0000313" key="12">
    <source>
        <dbReference type="EMBL" id="BBB33019.1"/>
    </source>
</evidence>
<dbReference type="CDD" id="cd09278">
    <property type="entry name" value="RNase_HI_prokaryote_like"/>
    <property type="match status" value="1"/>
</dbReference>
<keyword evidence="8 10" id="KW-0378">Hydrolase</keyword>
<keyword evidence="9 10" id="KW-0460">Magnesium</keyword>
<feature type="binding site" evidence="10">
    <location>
        <position position="50"/>
    </location>
    <ligand>
        <name>Mg(2+)</name>
        <dbReference type="ChEBI" id="CHEBI:18420"/>
        <label>1</label>
    </ligand>
</feature>
<comment type="subunit">
    <text evidence="3 10">Monomer.</text>
</comment>
<dbReference type="RefSeq" id="WP_201327318.1">
    <property type="nucleotide sequence ID" value="NZ_AP017470.1"/>
</dbReference>
<gene>
    <name evidence="10 12" type="primary">rnhA</name>
    <name evidence="12" type="ORF">TTHT_1515</name>
</gene>
<evidence type="ECO:0000259" key="11">
    <source>
        <dbReference type="PROSITE" id="PS50879"/>
    </source>
</evidence>
<keyword evidence="13" id="KW-1185">Reference proteome</keyword>
<evidence type="ECO:0000256" key="6">
    <source>
        <dbReference type="ARBA" id="ARBA00022723"/>
    </source>
</evidence>
<dbReference type="InterPro" id="IPR036397">
    <property type="entry name" value="RNaseH_sf"/>
</dbReference>
<dbReference type="Pfam" id="PF00075">
    <property type="entry name" value="RNase_H"/>
    <property type="match status" value="1"/>
</dbReference>
<comment type="subcellular location">
    <subcellularLocation>
        <location evidence="10">Cytoplasm</location>
    </subcellularLocation>
</comment>
<dbReference type="AlphaFoldDB" id="A0A7R6PFY8"/>
<feature type="domain" description="RNase H type-1" evidence="11">
    <location>
        <begin position="3"/>
        <end position="141"/>
    </location>
</feature>
<evidence type="ECO:0000256" key="7">
    <source>
        <dbReference type="ARBA" id="ARBA00022759"/>
    </source>
</evidence>
<dbReference type="GO" id="GO:0000287">
    <property type="term" value="F:magnesium ion binding"/>
    <property type="evidence" value="ECO:0007669"/>
    <property type="project" value="UniProtKB-UniRule"/>
</dbReference>
<dbReference type="GO" id="GO:0005737">
    <property type="term" value="C:cytoplasm"/>
    <property type="evidence" value="ECO:0007669"/>
    <property type="project" value="UniProtKB-SubCell"/>
</dbReference>